<sequence>MKFSSLVSLAFLPFTFASVIQPRQNELWTRIDVDKNTVLSTKVPETQFVKAGAKEIKVTLQPEGYLDVGAYLNPDGAYVFDVKALETPEEGLKFTLIFQENARGSYHLKNEAGEWYEAGAAATYSHQALFLLRHLQEIVITLNPI</sequence>
<dbReference type="Proteomes" id="UP000288168">
    <property type="component" value="Unassembled WGS sequence"/>
</dbReference>
<dbReference type="EMBL" id="NKCI01000189">
    <property type="protein sequence ID" value="RSL48879.1"/>
    <property type="molecule type" value="Genomic_DNA"/>
</dbReference>
<evidence type="ECO:0000313" key="3">
    <source>
        <dbReference type="Proteomes" id="UP000288168"/>
    </source>
</evidence>
<name>A0A428P7D6_9HYPO</name>
<keyword evidence="1" id="KW-0732">Signal</keyword>
<keyword evidence="3" id="KW-1185">Reference proteome</keyword>
<dbReference type="AlphaFoldDB" id="A0A428P7D6"/>
<accession>A0A428P7D6</accession>
<feature type="chain" id="PRO_5019588010" evidence="1">
    <location>
        <begin position="18"/>
        <end position="145"/>
    </location>
</feature>
<comment type="caution">
    <text evidence="2">The sequence shown here is derived from an EMBL/GenBank/DDBJ whole genome shotgun (WGS) entry which is preliminary data.</text>
</comment>
<organism evidence="2 3">
    <name type="scientific">Fusarium duplospermum</name>
    <dbReference type="NCBI Taxonomy" id="1325734"/>
    <lineage>
        <taxon>Eukaryota</taxon>
        <taxon>Fungi</taxon>
        <taxon>Dikarya</taxon>
        <taxon>Ascomycota</taxon>
        <taxon>Pezizomycotina</taxon>
        <taxon>Sordariomycetes</taxon>
        <taxon>Hypocreomycetidae</taxon>
        <taxon>Hypocreales</taxon>
        <taxon>Nectriaceae</taxon>
        <taxon>Fusarium</taxon>
        <taxon>Fusarium solani species complex</taxon>
    </lineage>
</organism>
<evidence type="ECO:0000313" key="2">
    <source>
        <dbReference type="EMBL" id="RSL48879.1"/>
    </source>
</evidence>
<evidence type="ECO:0000256" key="1">
    <source>
        <dbReference type="SAM" id="SignalP"/>
    </source>
</evidence>
<feature type="signal peptide" evidence="1">
    <location>
        <begin position="1"/>
        <end position="17"/>
    </location>
</feature>
<protein>
    <submittedName>
        <fullName evidence="2">Uncharacterized protein</fullName>
    </submittedName>
</protein>
<reference evidence="2 3" key="1">
    <citation type="submission" date="2017-06" db="EMBL/GenBank/DDBJ databases">
        <title>Comparative genomic analysis of Ambrosia Fusariam Clade fungi.</title>
        <authorList>
            <person name="Stajich J.E."/>
            <person name="Carrillo J."/>
            <person name="Kijimoto T."/>
            <person name="Eskalen A."/>
            <person name="O'Donnell K."/>
            <person name="Kasson M."/>
        </authorList>
    </citation>
    <scope>NUCLEOTIDE SEQUENCE [LARGE SCALE GENOMIC DNA]</scope>
    <source>
        <strain evidence="2 3">NRRL62584</strain>
    </source>
</reference>
<gene>
    <name evidence="2" type="ORF">CEP54_012689</name>
</gene>
<proteinExistence type="predicted"/>